<dbReference type="EMBL" id="JAVFWL010000002">
    <property type="protein sequence ID" value="KAK6732938.1"/>
    <property type="molecule type" value="Genomic_DNA"/>
</dbReference>
<reference evidence="1 2" key="1">
    <citation type="submission" date="2023-08" db="EMBL/GenBank/DDBJ databases">
        <title>A Necator americanus chromosomal reference genome.</title>
        <authorList>
            <person name="Ilik V."/>
            <person name="Petrzelkova K.J."/>
            <person name="Pardy F."/>
            <person name="Fuh T."/>
            <person name="Niatou-Singa F.S."/>
            <person name="Gouil Q."/>
            <person name="Baker L."/>
            <person name="Ritchie M.E."/>
            <person name="Jex A.R."/>
            <person name="Gazzola D."/>
            <person name="Li H."/>
            <person name="Toshio Fujiwara R."/>
            <person name="Zhan B."/>
            <person name="Aroian R.V."/>
            <person name="Pafco B."/>
            <person name="Schwarz E.M."/>
        </authorList>
    </citation>
    <scope>NUCLEOTIDE SEQUENCE [LARGE SCALE GENOMIC DNA]</scope>
    <source>
        <strain evidence="1 2">Aroian</strain>
        <tissue evidence="1">Whole animal</tissue>
    </source>
</reference>
<sequence>MASVAISNSTLSAVRSLSTAAVVGLCLLRSVISPSLSGKFDSIQTRLKHSLQYSNVHLCSFGSVEEFLPG</sequence>
<organism evidence="1 2">
    <name type="scientific">Necator americanus</name>
    <name type="common">Human hookworm</name>
    <dbReference type="NCBI Taxonomy" id="51031"/>
    <lineage>
        <taxon>Eukaryota</taxon>
        <taxon>Metazoa</taxon>
        <taxon>Ecdysozoa</taxon>
        <taxon>Nematoda</taxon>
        <taxon>Chromadorea</taxon>
        <taxon>Rhabditida</taxon>
        <taxon>Rhabditina</taxon>
        <taxon>Rhabditomorpha</taxon>
        <taxon>Strongyloidea</taxon>
        <taxon>Ancylostomatidae</taxon>
        <taxon>Bunostominae</taxon>
        <taxon>Necator</taxon>
    </lineage>
</organism>
<gene>
    <name evidence="1" type="primary">Necator_chrII.g4779</name>
    <name evidence="1" type="ORF">RB195_016987</name>
</gene>
<proteinExistence type="predicted"/>
<comment type="caution">
    <text evidence="1">The sequence shown here is derived from an EMBL/GenBank/DDBJ whole genome shotgun (WGS) entry which is preliminary data.</text>
</comment>
<dbReference type="Proteomes" id="UP001303046">
    <property type="component" value="Unassembled WGS sequence"/>
</dbReference>
<evidence type="ECO:0000313" key="2">
    <source>
        <dbReference type="Proteomes" id="UP001303046"/>
    </source>
</evidence>
<name>A0ABR1C5J9_NECAM</name>
<protein>
    <submittedName>
        <fullName evidence="1">Uncharacterized protein</fullName>
    </submittedName>
</protein>
<keyword evidence="2" id="KW-1185">Reference proteome</keyword>
<evidence type="ECO:0000313" key="1">
    <source>
        <dbReference type="EMBL" id="KAK6732938.1"/>
    </source>
</evidence>
<accession>A0ABR1C5J9</accession>